<keyword evidence="1" id="KW-0805">Transcription regulation</keyword>
<keyword evidence="2" id="KW-0238">DNA-binding</keyword>
<dbReference type="InterPro" id="IPR018060">
    <property type="entry name" value="HTH_AraC"/>
</dbReference>
<dbReference type="Proteomes" id="UP000510844">
    <property type="component" value="Chromosome"/>
</dbReference>
<evidence type="ECO:0000313" key="6">
    <source>
        <dbReference type="Proteomes" id="UP000510844"/>
    </source>
</evidence>
<evidence type="ECO:0000313" key="5">
    <source>
        <dbReference type="EMBL" id="QLQ38411.1"/>
    </source>
</evidence>
<dbReference type="GO" id="GO:0043565">
    <property type="term" value="F:sequence-specific DNA binding"/>
    <property type="evidence" value="ECO:0007669"/>
    <property type="project" value="InterPro"/>
</dbReference>
<evidence type="ECO:0000256" key="1">
    <source>
        <dbReference type="ARBA" id="ARBA00023015"/>
    </source>
</evidence>
<reference evidence="5 6" key="2">
    <citation type="journal article" date="2021" name="Mar. Drugs">
        <title>A New Micromonospora Strain with Antibiotic Activity Isolated from the Microbiome of a Mid-Atlantic Deep-Sea Sponge.</title>
        <authorList>
            <person name="Back C.R."/>
            <person name="Stennett H.L."/>
            <person name="Williams S.E."/>
            <person name="Wang L."/>
            <person name="Ojeda Gomez J."/>
            <person name="Abdulle O.M."/>
            <person name="Duffy T."/>
            <person name="Neal C."/>
            <person name="Mantell J."/>
            <person name="Jepson M.A."/>
            <person name="Hendry K.R."/>
            <person name="Powell D."/>
            <person name="Stach J.E.M."/>
            <person name="Essex-Lopresti A.E."/>
            <person name="Willis C.L."/>
            <person name="Curnow P."/>
            <person name="Race P.R."/>
        </authorList>
    </citation>
    <scope>NUCLEOTIDE SEQUENCE [LARGE SCALE GENOMIC DNA]</scope>
    <source>
        <strain evidence="5 6">28ISP2-46</strain>
    </source>
</reference>
<evidence type="ECO:0000259" key="4">
    <source>
        <dbReference type="PROSITE" id="PS01124"/>
    </source>
</evidence>
<dbReference type="InterPro" id="IPR009057">
    <property type="entry name" value="Homeodomain-like_sf"/>
</dbReference>
<dbReference type="Pfam" id="PF14525">
    <property type="entry name" value="AraC_binding_2"/>
    <property type="match status" value="1"/>
</dbReference>
<dbReference type="PANTHER" id="PTHR46796">
    <property type="entry name" value="HTH-TYPE TRANSCRIPTIONAL ACTIVATOR RHAS-RELATED"/>
    <property type="match status" value="1"/>
</dbReference>
<dbReference type="RefSeq" id="WP_181570840.1">
    <property type="nucleotide sequence ID" value="NZ_CP059322.2"/>
</dbReference>
<dbReference type="SUPFAM" id="SSF46689">
    <property type="entry name" value="Homeodomain-like"/>
    <property type="match status" value="1"/>
</dbReference>
<keyword evidence="3" id="KW-0804">Transcription</keyword>
<accession>A0A7L6B9A6</accession>
<dbReference type="AlphaFoldDB" id="A0A7L6B9A6"/>
<protein>
    <submittedName>
        <fullName evidence="5">AraC family transcriptional regulator</fullName>
    </submittedName>
</protein>
<dbReference type="Pfam" id="PF12833">
    <property type="entry name" value="HTH_18"/>
    <property type="match status" value="1"/>
</dbReference>
<dbReference type="PANTHER" id="PTHR46796:SF12">
    <property type="entry name" value="HTH-TYPE DNA-BINDING TRANSCRIPTIONAL ACTIVATOR EUTR"/>
    <property type="match status" value="1"/>
</dbReference>
<evidence type="ECO:0000256" key="3">
    <source>
        <dbReference type="ARBA" id="ARBA00023163"/>
    </source>
</evidence>
<dbReference type="InterPro" id="IPR050204">
    <property type="entry name" value="AraC_XylS_family_regulators"/>
</dbReference>
<dbReference type="KEGG" id="mfeu:H1D33_06015"/>
<reference evidence="6" key="1">
    <citation type="submission" date="2020-07" db="EMBL/GenBank/DDBJ databases">
        <title>A new Micromonospora strain with potent antibiotic activity isolated from the microbiome of a mid-Atlantic deep-sea sponge.</title>
        <authorList>
            <person name="Back C.R."/>
            <person name="Stennett H.L."/>
            <person name="Williams S.E."/>
            <person name="Wang L."/>
            <person name="Ojeda Gomez J."/>
            <person name="Abdulle O.M."/>
            <person name="Duffy T."/>
            <person name="Hendry K.R."/>
            <person name="Powell D."/>
            <person name="Stach J.E."/>
            <person name="Essex-Lopresti A.E."/>
            <person name="Willis C.L."/>
            <person name="Curnow P."/>
            <person name="Race P.R."/>
        </authorList>
    </citation>
    <scope>NUCLEOTIDE SEQUENCE [LARGE SCALE GENOMIC DNA]</scope>
    <source>
        <strain evidence="6">28ISP2-46</strain>
    </source>
</reference>
<name>A0A7L6B9A6_9ACTN</name>
<dbReference type="InterPro" id="IPR035418">
    <property type="entry name" value="AraC-bd_2"/>
</dbReference>
<dbReference type="GO" id="GO:0003700">
    <property type="term" value="F:DNA-binding transcription factor activity"/>
    <property type="evidence" value="ECO:0007669"/>
    <property type="project" value="InterPro"/>
</dbReference>
<gene>
    <name evidence="5" type="ORF">H1D33_06015</name>
</gene>
<proteinExistence type="predicted"/>
<organism evidence="5 6">
    <name type="scientific">Micromonospora robiginosa</name>
    <dbReference type="NCBI Taxonomy" id="2749844"/>
    <lineage>
        <taxon>Bacteria</taxon>
        <taxon>Bacillati</taxon>
        <taxon>Actinomycetota</taxon>
        <taxon>Actinomycetes</taxon>
        <taxon>Micromonosporales</taxon>
        <taxon>Micromonosporaceae</taxon>
        <taxon>Micromonospora</taxon>
    </lineage>
</organism>
<dbReference type="Gene3D" id="1.10.10.60">
    <property type="entry name" value="Homeodomain-like"/>
    <property type="match status" value="1"/>
</dbReference>
<dbReference type="EMBL" id="CP059322">
    <property type="protein sequence ID" value="QLQ38411.1"/>
    <property type="molecule type" value="Genomic_DNA"/>
</dbReference>
<feature type="domain" description="HTH araC/xylS-type" evidence="4">
    <location>
        <begin position="222"/>
        <end position="324"/>
    </location>
</feature>
<dbReference type="SMART" id="SM00342">
    <property type="entry name" value="HTH_ARAC"/>
    <property type="match status" value="1"/>
</dbReference>
<dbReference type="PROSITE" id="PS01124">
    <property type="entry name" value="HTH_ARAC_FAMILY_2"/>
    <property type="match status" value="1"/>
</dbReference>
<evidence type="ECO:0000256" key="2">
    <source>
        <dbReference type="ARBA" id="ARBA00023125"/>
    </source>
</evidence>
<sequence>MTEDAGSPFRYSYTTHEAGEAHDVLRRLYVGHDFRLHRVGRRFTYQQEAAGAGPIVVGRVRYGMDADIRLEPLDHLLIIVMRTGRLETRDRRDVTRTGPGDVLLHQVGRPLTNICLNFDLDSVNLDRATVTEVAAARTGIDPAHFRFEAMTPVSVAMSRLWRDTTAYLTQIFTGPQEHWGSPLAVRAAADLAASVALATFPNTAMAVSRHSGGVTLTAAPVRRAVSFIETHAGEPITATRIAEAARVTPRALQAAFRRHLGITPTAYLRRARLDRAHRDLTAAGRAAGDTVAAIARRWGYLHTGRFAADYRAAYGRSPGDTLRD</sequence>
<keyword evidence="6" id="KW-1185">Reference proteome</keyword>